<evidence type="ECO:0000313" key="2">
    <source>
        <dbReference type="EMBL" id="TGO75479.1"/>
    </source>
</evidence>
<dbReference type="EMBL" id="PQXM01000210">
    <property type="protein sequence ID" value="TGO75479.1"/>
    <property type="molecule type" value="Genomic_DNA"/>
</dbReference>
<dbReference type="PANTHER" id="PTHR43781">
    <property type="entry name" value="SACCHAROPINE DEHYDROGENASE"/>
    <property type="match status" value="1"/>
</dbReference>
<protein>
    <recommendedName>
        <fullName evidence="1">Saccharopine dehydrogenase NADP binding domain-containing protein</fullName>
    </recommendedName>
</protein>
<organism evidence="2 3">
    <name type="scientific">Botrytis elliptica</name>
    <dbReference type="NCBI Taxonomy" id="278938"/>
    <lineage>
        <taxon>Eukaryota</taxon>
        <taxon>Fungi</taxon>
        <taxon>Dikarya</taxon>
        <taxon>Ascomycota</taxon>
        <taxon>Pezizomycotina</taxon>
        <taxon>Leotiomycetes</taxon>
        <taxon>Helotiales</taxon>
        <taxon>Sclerotiniaceae</taxon>
        <taxon>Botrytis</taxon>
    </lineage>
</organism>
<feature type="domain" description="Saccharopine dehydrogenase NADP binding" evidence="1">
    <location>
        <begin position="52"/>
        <end position="170"/>
    </location>
</feature>
<dbReference type="Gene3D" id="3.40.50.720">
    <property type="entry name" value="NAD(P)-binding Rossmann-like Domain"/>
    <property type="match status" value="1"/>
</dbReference>
<dbReference type="Pfam" id="PF03435">
    <property type="entry name" value="Sacchrp_dh_NADP"/>
    <property type="match status" value="1"/>
</dbReference>
<dbReference type="Proteomes" id="UP000297229">
    <property type="component" value="Unassembled WGS sequence"/>
</dbReference>
<keyword evidence="3" id="KW-1185">Reference proteome</keyword>
<dbReference type="PANTHER" id="PTHR43781:SF1">
    <property type="entry name" value="SACCHAROPINE DEHYDROGENASE"/>
    <property type="match status" value="1"/>
</dbReference>
<dbReference type="AlphaFoldDB" id="A0A4Z1JNV9"/>
<sequence length="378" mass="40670">MDVRGSLANPLIKQPGAPSILVTPNCERKARSLLFNKKKKKKKKIKSIASFIIYGATGYSGQLASEYAKSLNLDFSIAGRTEHKIKSLASLLDVSYSVFDINQVDLTDSVLKEASVLLNCAGPFVHTSKPLIEACIRNKVHYLDIAAELDSYQYAQELDKEARDANVMLMPGCGGSVAMLGCLASHVVEKEKVKTPIKIEIALRVAGSISRGSAKSAAESITSQCLQLVDGSLVGQDVSNTAEFDFDDGNGYVTSFPVTLPDLLTIQKSTNVLNIATYVNISDAKFPTGDLALLPEGPTAAERKTTPYHAAVSVTSEHGVIRRAALHTMNGYTFTSMASVQAAKRVMDHQAIPGFQTPVEVFGKEFVLTIPGSKIVDL</sequence>
<accession>A0A4Z1JNV9</accession>
<reference evidence="2 3" key="1">
    <citation type="submission" date="2017-12" db="EMBL/GenBank/DDBJ databases">
        <title>Comparative genomics of Botrytis spp.</title>
        <authorList>
            <person name="Valero-Jimenez C.A."/>
            <person name="Tapia P."/>
            <person name="Veloso J."/>
            <person name="Silva-Moreno E."/>
            <person name="Staats M."/>
            <person name="Valdes J.H."/>
            <person name="Van Kan J.A.L."/>
        </authorList>
    </citation>
    <scope>NUCLEOTIDE SEQUENCE [LARGE SCALE GENOMIC DNA]</scope>
    <source>
        <strain evidence="2 3">Be9601</strain>
    </source>
</reference>
<evidence type="ECO:0000259" key="1">
    <source>
        <dbReference type="Pfam" id="PF03435"/>
    </source>
</evidence>
<gene>
    <name evidence="2" type="ORF">BELL_0211g00160</name>
</gene>
<comment type="caution">
    <text evidence="2">The sequence shown here is derived from an EMBL/GenBank/DDBJ whole genome shotgun (WGS) entry which is preliminary data.</text>
</comment>
<dbReference type="InterPro" id="IPR036291">
    <property type="entry name" value="NAD(P)-bd_dom_sf"/>
</dbReference>
<name>A0A4Z1JNV9_9HELO</name>
<dbReference type="InterPro" id="IPR005097">
    <property type="entry name" value="Sacchrp_dh_NADP-bd"/>
</dbReference>
<evidence type="ECO:0000313" key="3">
    <source>
        <dbReference type="Proteomes" id="UP000297229"/>
    </source>
</evidence>
<dbReference type="SUPFAM" id="SSF51735">
    <property type="entry name" value="NAD(P)-binding Rossmann-fold domains"/>
    <property type="match status" value="1"/>
</dbReference>
<proteinExistence type="predicted"/>